<dbReference type="OrthoDB" id="6431331at2759"/>
<keyword evidence="2" id="KW-0472">Membrane</keyword>
<sequence length="515" mass="59698">MLNAAFISIEENILSTLLYVYLAIEVIFYFIFHFHFVPKANEWVEPQPYRDYGKDRCRIVVRILTRVAKLAQYRGQATREGIRDYILGCFDPITPSTTNKEDIVTFSNEKPLSELPGLRRLSTGATSSTLSSNSSQSSSDLCSDDQSDKEEDSQSESARWTIQELGRADLENLLCWACFGKKRERFLEWEEKEMTRTVKTIEERYGLYFEPGSTGRFKARNLSLDDGNSLHRPLLVYLIGMLFHFFGSCVLRMAGFRRTFTSNGLVGWYRSPRNESAAKLLPYLFFHGIAPGCLFFYTPALLFGLFNDGRAQFLFELPNITWRIGFHVLGEKDFVEGVAQLVNSYLPKDQPISLVGHSFGSVPMTWLLHSSLRSRIRHFVLLDPVTLKLSQKDVMVNFLYTKKVNRIRILAGSELFTEYYLRRHFFFYNSELWLEDIPQTTHSLIFLAEKDEIVNAADIKELIDYHKKASPEQKLKLTYWKGANHGHWIGKPSKWREIKESLLEQELSILQEMRL</sequence>
<feature type="compositionally biased region" description="Acidic residues" evidence="1">
    <location>
        <begin position="142"/>
        <end position="154"/>
    </location>
</feature>
<keyword evidence="4" id="KW-1185">Reference proteome</keyword>
<dbReference type="SUPFAM" id="SSF53474">
    <property type="entry name" value="alpha/beta-Hydrolases"/>
    <property type="match status" value="1"/>
</dbReference>
<dbReference type="EMBL" id="BDSP01000111">
    <property type="protein sequence ID" value="GAX17010.1"/>
    <property type="molecule type" value="Genomic_DNA"/>
</dbReference>
<keyword evidence="2" id="KW-1133">Transmembrane helix</keyword>
<feature type="region of interest" description="Disordered" evidence="1">
    <location>
        <begin position="123"/>
        <end position="158"/>
    </location>
</feature>
<dbReference type="Proteomes" id="UP000198406">
    <property type="component" value="Unassembled WGS sequence"/>
</dbReference>
<evidence type="ECO:0000313" key="4">
    <source>
        <dbReference type="Proteomes" id="UP000198406"/>
    </source>
</evidence>
<reference evidence="3 4" key="1">
    <citation type="journal article" date="2015" name="Plant Cell">
        <title>Oil accumulation by the oleaginous diatom Fistulifera solaris as revealed by the genome and transcriptome.</title>
        <authorList>
            <person name="Tanaka T."/>
            <person name="Maeda Y."/>
            <person name="Veluchamy A."/>
            <person name="Tanaka M."/>
            <person name="Abida H."/>
            <person name="Marechal E."/>
            <person name="Bowler C."/>
            <person name="Muto M."/>
            <person name="Sunaga Y."/>
            <person name="Tanaka M."/>
            <person name="Yoshino T."/>
            <person name="Taniguchi T."/>
            <person name="Fukuda Y."/>
            <person name="Nemoto M."/>
            <person name="Matsumoto M."/>
            <person name="Wong P.S."/>
            <person name="Aburatani S."/>
            <person name="Fujibuchi W."/>
        </authorList>
    </citation>
    <scope>NUCLEOTIDE SEQUENCE [LARGE SCALE GENOMIC DNA]</scope>
    <source>
        <strain evidence="3 4">JPCC DA0580</strain>
    </source>
</reference>
<feature type="compositionally biased region" description="Low complexity" evidence="1">
    <location>
        <begin position="126"/>
        <end position="141"/>
    </location>
</feature>
<gene>
    <name evidence="3" type="ORF">FisN_5Hh392</name>
</gene>
<dbReference type="PANTHER" id="PTHR37471:SF1">
    <property type="entry name" value="AB HYDROLASE-1 DOMAIN-CONTAINING PROTEIN"/>
    <property type="match status" value="1"/>
</dbReference>
<proteinExistence type="predicted"/>
<evidence type="ECO:0008006" key="5">
    <source>
        <dbReference type="Google" id="ProtNLM"/>
    </source>
</evidence>
<dbReference type="AlphaFoldDB" id="A0A1Z5JSL0"/>
<protein>
    <recommendedName>
        <fullName evidence="5">AB hydrolase-1 domain-containing protein</fullName>
    </recommendedName>
</protein>
<comment type="caution">
    <text evidence="3">The sequence shown here is derived from an EMBL/GenBank/DDBJ whole genome shotgun (WGS) entry which is preliminary data.</text>
</comment>
<dbReference type="InterPro" id="IPR029058">
    <property type="entry name" value="AB_hydrolase_fold"/>
</dbReference>
<evidence type="ECO:0000313" key="3">
    <source>
        <dbReference type="EMBL" id="GAX17010.1"/>
    </source>
</evidence>
<feature type="transmembrane region" description="Helical" evidence="2">
    <location>
        <begin position="12"/>
        <end position="32"/>
    </location>
</feature>
<dbReference type="PANTHER" id="PTHR37471">
    <property type="entry name" value="UNNAMED PRODUCT"/>
    <property type="match status" value="1"/>
</dbReference>
<evidence type="ECO:0000256" key="2">
    <source>
        <dbReference type="SAM" id="Phobius"/>
    </source>
</evidence>
<dbReference type="InParanoid" id="A0A1Z5JSL0"/>
<organism evidence="3 4">
    <name type="scientific">Fistulifera solaris</name>
    <name type="common">Oleaginous diatom</name>
    <dbReference type="NCBI Taxonomy" id="1519565"/>
    <lineage>
        <taxon>Eukaryota</taxon>
        <taxon>Sar</taxon>
        <taxon>Stramenopiles</taxon>
        <taxon>Ochrophyta</taxon>
        <taxon>Bacillariophyta</taxon>
        <taxon>Bacillariophyceae</taxon>
        <taxon>Bacillariophycidae</taxon>
        <taxon>Naviculales</taxon>
        <taxon>Naviculaceae</taxon>
        <taxon>Fistulifera</taxon>
    </lineage>
</organism>
<evidence type="ECO:0000256" key="1">
    <source>
        <dbReference type="SAM" id="MobiDB-lite"/>
    </source>
</evidence>
<name>A0A1Z5JSL0_FISSO</name>
<dbReference type="Gene3D" id="3.40.50.1820">
    <property type="entry name" value="alpha/beta hydrolase"/>
    <property type="match status" value="1"/>
</dbReference>
<feature type="transmembrane region" description="Helical" evidence="2">
    <location>
        <begin position="234"/>
        <end position="255"/>
    </location>
</feature>
<accession>A0A1Z5JSL0</accession>
<keyword evidence="2" id="KW-0812">Transmembrane</keyword>
<feature type="transmembrane region" description="Helical" evidence="2">
    <location>
        <begin position="280"/>
        <end position="306"/>
    </location>
</feature>